<dbReference type="EMBL" id="BJXA01000009">
    <property type="protein sequence ID" value="GEM37489.1"/>
    <property type="molecule type" value="Genomic_DNA"/>
</dbReference>
<dbReference type="Proteomes" id="UP000321424">
    <property type="component" value="Unassembled WGS sequence"/>
</dbReference>
<accession>A0A511MA68</accession>
<gene>
    <name evidence="1" type="ORF">NN4_20080</name>
</gene>
<dbReference type="AlphaFoldDB" id="A0A511MA68"/>
<keyword evidence="2" id="KW-1185">Reference proteome</keyword>
<organism evidence="1 2">
    <name type="scientific">Nocardia ninae NBRC 108245</name>
    <dbReference type="NCBI Taxonomy" id="1210091"/>
    <lineage>
        <taxon>Bacteria</taxon>
        <taxon>Bacillati</taxon>
        <taxon>Actinomycetota</taxon>
        <taxon>Actinomycetes</taxon>
        <taxon>Mycobacteriales</taxon>
        <taxon>Nocardiaceae</taxon>
        <taxon>Nocardia</taxon>
    </lineage>
</organism>
<sequence>MTDIVIDLDALVQQVRAVARENPEFVYQSAGYEDDGGPTCRYVRDGRPSCIIGHAAARAGVALAVLEDWDSRPVGCDIATVLEDLYGLAGDACGWLDEVQRHQDYGGQWGAAVERADARLRGRVVR</sequence>
<protein>
    <submittedName>
        <fullName evidence="1">Uncharacterized protein</fullName>
    </submittedName>
</protein>
<reference evidence="1 2" key="1">
    <citation type="submission" date="2019-07" db="EMBL/GenBank/DDBJ databases">
        <title>Whole genome shotgun sequence of Nocardia ninae NBRC 108245.</title>
        <authorList>
            <person name="Hosoyama A."/>
            <person name="Uohara A."/>
            <person name="Ohji S."/>
            <person name="Ichikawa N."/>
        </authorList>
    </citation>
    <scope>NUCLEOTIDE SEQUENCE [LARGE SCALE GENOMIC DNA]</scope>
    <source>
        <strain evidence="1 2">NBRC 108245</strain>
    </source>
</reference>
<name>A0A511MA68_9NOCA</name>
<evidence type="ECO:0000313" key="1">
    <source>
        <dbReference type="EMBL" id="GEM37489.1"/>
    </source>
</evidence>
<evidence type="ECO:0000313" key="2">
    <source>
        <dbReference type="Proteomes" id="UP000321424"/>
    </source>
</evidence>
<dbReference type="RefSeq" id="WP_147129626.1">
    <property type="nucleotide sequence ID" value="NZ_BJXA01000009.1"/>
</dbReference>
<proteinExistence type="predicted"/>
<comment type="caution">
    <text evidence="1">The sequence shown here is derived from an EMBL/GenBank/DDBJ whole genome shotgun (WGS) entry which is preliminary data.</text>
</comment>
<dbReference type="OrthoDB" id="4786623at2"/>